<evidence type="ECO:0000313" key="4">
    <source>
        <dbReference type="Proteomes" id="UP000504634"/>
    </source>
</evidence>
<dbReference type="InterPro" id="IPR032436">
    <property type="entry name" value="URB1_C"/>
</dbReference>
<dbReference type="PANTHER" id="PTHR13500:SF0">
    <property type="entry name" value="NUCLEOLAR PRE-RIBOSOMAL-ASSOCIATED PROTEIN 1"/>
    <property type="match status" value="1"/>
</dbReference>
<dbReference type="RefSeq" id="XP_030375170.1">
    <property type="nucleotide sequence ID" value="XM_030519310.1"/>
</dbReference>
<feature type="region of interest" description="Disordered" evidence="1">
    <location>
        <begin position="2112"/>
        <end position="2143"/>
    </location>
</feature>
<organism evidence="4 5">
    <name type="scientific">Drosophila lebanonensis</name>
    <name type="common">Fruit fly</name>
    <name type="synonym">Scaptodrosophila lebanonensis</name>
    <dbReference type="NCBI Taxonomy" id="7225"/>
    <lineage>
        <taxon>Eukaryota</taxon>
        <taxon>Metazoa</taxon>
        <taxon>Ecdysozoa</taxon>
        <taxon>Arthropoda</taxon>
        <taxon>Hexapoda</taxon>
        <taxon>Insecta</taxon>
        <taxon>Pterygota</taxon>
        <taxon>Neoptera</taxon>
        <taxon>Endopterygota</taxon>
        <taxon>Diptera</taxon>
        <taxon>Brachycera</taxon>
        <taxon>Muscomorpha</taxon>
        <taxon>Ephydroidea</taxon>
        <taxon>Drosophilidae</taxon>
        <taxon>Scaptodrosophila</taxon>
    </lineage>
</organism>
<dbReference type="OrthoDB" id="72892at2759"/>
<sequence length="2143" mass="245887">MAIQANRRKRKHETADGIDDGEGAVPKKQMKQFHTPKKEKAELGEAEQEQADSGLADVDEVDTNHSPKKKSKKAKAATSVEAAKNVDGGQQVELQTPTKKSKRKHGQKNEGSFEAMELTENGYLHENLDSGTGYEEEPKVRFPNDFKMMHFRSRLRTKNFITELRHFLYMCDTRPKIVAKYIEKRGKPLELAEAFERIDKSNVLHLSYLCEALQRVVMEILVNQKSHMESAAHGCRYFLKAHGAVVEQLLQSANPKHRRNALKLLTAIVCVEPQLGRQVLSSYDTLSNTKTGTHLLSHSRSDCNEEDTVRKAYIHFVLAFLVDGNTLLIRNILDKGHLITLLAGGLLYDDHVTVCVVLNALRQYVLECPEISKTKKILVFDAECCKHLRRLYDWLGPKALISHFSGKRINNSELMQLAAPEEREAVATATHSLLLMLFTSRKHGIAFDAVTHYRQKHNSLQGKMIGTLHRPYENWRKIELITETLRACPELARHTVRNYASLLSPTNATMSNLTHAAELLTKIIQSVPPEAIAPAMQKMTLTDLSYWIKEVCLPIEALLITVSQQILRHKDYCVRIAVNRLLLAMMTQYSNYISAIARREKSKHAINSLRRFKFELLNHVLVNFPTVESILFSLSISINDQLVESVNVLEHLSVTLDLVLLMCKENRAFVNRTSKILDYLDVLRPLYELDFDDLKKGVTKEMQVKNDTQPLSKQLDIVSKMKLEIKSIKTILLLFPGTLQPQEQLFEKVLRSFVRAYLLQDSELSAEAGNVLHRLFYNTGIFDSCRYEIDLWLEALHGFDSEIVDNVLSILLNVFRLDFSVVELPEIIVRETASNVENLEQLFKQIEEGQTVQAYVETLTLSKLMPLILQGVSIEPPYDAYFELVFVLLYHYHTKPEQVQQLYSQHLQIHNNYMQSWLQLESAQSQPEMLDASVVKQWPLMANLQEALFSAESPKFESLFKPAKNNSLQFKLKLENGEIVHLHHSLENTSRIMLYVQVLLFHVAQLMAKQQLSFKISEQAALYMKRLLQIAAQLDLNKPETHENEEEQQTHVQRLLHYIYGVRLSQMQLTKLFSSENNDQLLHYVHFLRLLTEHCRTLPNFASYTGNYRLKVVNALDIALSTRKEVGEEAIQLLECVELVKVFELNAEECMQMLALLTSKLQSADYFVHAKATHYYELLLHLLKRLAALQQPVDCREIMTKLRLYYADYCGELSGLVGEQQLEQLEVALCDFLLHYHHHIADCDAEFFGCFFGAARKLSKSAVRLASLLLQRNENLAPKFSTLLLEHVEQKELIYPLLDVAFSCKYTLETNLLQRCYQVYKSGLLKSIEKPQKAALIYRENAEASAALIANCMPKSECVDYCNKQLKFDAVELYQMRVLHEIYKQAFEASAKNVKQQSAIFVNYISIQVQMLSLDLKKQMVQLEKLEQLAYNCYEWWQQMRSEEMQQALDWSRLLNSPQWVNFCKSCLKMALAKEEQAADEARDITNGLLLKLLAYLCEHLYEDFSESREQQENTSTPALLYEMVCTHSCCLDHLLDYASTPTAVKTHVLQLLETLARKAPQALQSAHIPILLGAYQARLTHADRFTLALLEHYERYDVGLAAYRPFIWGESAEAFYALRATEDERSKLQKQETAVAQVMSLIVPQQCKYTIENYPVWRALHSSEQLPEVEFVHPQKKALRFGNNTLEHQVEQGQLEFEQSVRRLCPKRSDVFESCYDPAFIVPLMVHCFAPDSVVRSLWPVQNGLLALSFCALSSLDKDMRLAAACCQQRYRVHFEQAKFFEKPLWTQAYDNIQAGLNDLRESWLAQRRTHGGTPRVPLIPALFIARTFNLSTDPTHLLYKRLMMYLQLKESFNFQTIPEFNVFFYSQEVEHQQYREWIVDLLRSGIKCSGDLFLLVSTNTFKVLLSYFSCNLSGLEVNLLILSLLSTCAKIPGAVKIMLEHVGILAWLAGVIRETEFYHFDIIEGLITIACNLWFSMAANRTELLDYSNLQIRLHRVMLSFLPLLSARISVAALARLLNVLQKTSAVSGQYMALSEKQLDLLIDCAARHWPEQISGVRYVRSFGGAGASKREEYCRWLANEQQLDTHGVLALSSLRSYVSDWWQAHNNPNRGLQTLNDGKGEAQPQENQKVQQQEATKELQ</sequence>
<reference evidence="5" key="1">
    <citation type="submission" date="2025-08" db="UniProtKB">
        <authorList>
            <consortium name="RefSeq"/>
        </authorList>
    </citation>
    <scope>IDENTIFICATION</scope>
    <source>
        <strain evidence="5">11010-0011.00</strain>
        <tissue evidence="5">Whole body</tissue>
    </source>
</reference>
<accession>A0A6J2TIA3</accession>
<protein>
    <submittedName>
        <fullName evidence="5">Uncharacterized protein LOC115624576</fullName>
    </submittedName>
</protein>
<dbReference type="GO" id="GO:0005730">
    <property type="term" value="C:nucleolus"/>
    <property type="evidence" value="ECO:0007669"/>
    <property type="project" value="TreeGrafter"/>
</dbReference>
<evidence type="ECO:0000259" key="2">
    <source>
        <dbReference type="Pfam" id="PF11707"/>
    </source>
</evidence>
<feature type="compositionally biased region" description="Basic residues" evidence="1">
    <location>
        <begin position="1"/>
        <end position="12"/>
    </location>
</feature>
<proteinExistence type="predicted"/>
<feature type="compositionally biased region" description="Low complexity" evidence="1">
    <location>
        <begin position="2124"/>
        <end position="2137"/>
    </location>
</feature>
<keyword evidence="4" id="KW-1185">Reference proteome</keyword>
<feature type="compositionally biased region" description="Basic residues" evidence="1">
    <location>
        <begin position="66"/>
        <end position="75"/>
    </location>
</feature>
<dbReference type="InterPro" id="IPR021714">
    <property type="entry name" value="URB1_N"/>
</dbReference>
<dbReference type="GO" id="GO:0000466">
    <property type="term" value="P:maturation of 5.8S rRNA from tricistronic rRNA transcript (SSU-rRNA, 5.8S rRNA, LSU-rRNA)"/>
    <property type="evidence" value="ECO:0007669"/>
    <property type="project" value="TreeGrafter"/>
</dbReference>
<evidence type="ECO:0000313" key="5">
    <source>
        <dbReference type="RefSeq" id="XP_030375170.1"/>
    </source>
</evidence>
<dbReference type="InterPro" id="IPR039844">
    <property type="entry name" value="URB1"/>
</dbReference>
<dbReference type="PANTHER" id="PTHR13500">
    <property type="entry name" value="NUCLEOLAR PRERIBOSOMAL-ASSOCIATED PROTEIN 1"/>
    <property type="match status" value="1"/>
</dbReference>
<feature type="domain" description="URB1 C-terminal" evidence="3">
    <location>
        <begin position="1747"/>
        <end position="1949"/>
    </location>
</feature>
<dbReference type="Pfam" id="PF16201">
    <property type="entry name" value="NopRA1"/>
    <property type="match status" value="1"/>
</dbReference>
<evidence type="ECO:0000259" key="3">
    <source>
        <dbReference type="Pfam" id="PF16201"/>
    </source>
</evidence>
<dbReference type="Proteomes" id="UP000504634">
    <property type="component" value="Unplaced"/>
</dbReference>
<name>A0A6J2TIA3_DROLE</name>
<dbReference type="Pfam" id="PF11707">
    <property type="entry name" value="Npa1"/>
    <property type="match status" value="1"/>
</dbReference>
<gene>
    <name evidence="5" type="primary">LOC115624576</name>
</gene>
<evidence type="ECO:0000256" key="1">
    <source>
        <dbReference type="SAM" id="MobiDB-lite"/>
    </source>
</evidence>
<dbReference type="GeneID" id="115624576"/>
<feature type="region of interest" description="Disordered" evidence="1">
    <location>
        <begin position="1"/>
        <end position="118"/>
    </location>
</feature>
<dbReference type="GO" id="GO:0000463">
    <property type="term" value="P:maturation of LSU-rRNA from tricistronic rRNA transcript (SSU-rRNA, 5.8S rRNA, LSU-rRNA)"/>
    <property type="evidence" value="ECO:0007669"/>
    <property type="project" value="TreeGrafter"/>
</dbReference>
<feature type="domain" description="URB1 N-terminal" evidence="2">
    <location>
        <begin position="190"/>
        <end position="503"/>
    </location>
</feature>